<organism evidence="2 3">
    <name type="scientific">Crenichthys baileyi</name>
    <name type="common">White River springfish</name>
    <dbReference type="NCBI Taxonomy" id="28760"/>
    <lineage>
        <taxon>Eukaryota</taxon>
        <taxon>Metazoa</taxon>
        <taxon>Chordata</taxon>
        <taxon>Craniata</taxon>
        <taxon>Vertebrata</taxon>
        <taxon>Euteleostomi</taxon>
        <taxon>Actinopterygii</taxon>
        <taxon>Neopterygii</taxon>
        <taxon>Teleostei</taxon>
        <taxon>Neoteleostei</taxon>
        <taxon>Acanthomorphata</taxon>
        <taxon>Ovalentaria</taxon>
        <taxon>Atherinomorphae</taxon>
        <taxon>Cyprinodontiformes</taxon>
        <taxon>Goodeidae</taxon>
        <taxon>Crenichthys</taxon>
    </lineage>
</organism>
<keyword evidence="3" id="KW-1185">Reference proteome</keyword>
<dbReference type="EMBL" id="JAHHUM010000986">
    <property type="protein sequence ID" value="KAK5615254.1"/>
    <property type="molecule type" value="Genomic_DNA"/>
</dbReference>
<proteinExistence type="predicted"/>
<protein>
    <submittedName>
        <fullName evidence="2">Uncharacterized protein</fullName>
    </submittedName>
</protein>
<feature type="compositionally biased region" description="Low complexity" evidence="1">
    <location>
        <begin position="53"/>
        <end position="65"/>
    </location>
</feature>
<name>A0AAV9S1M3_9TELE</name>
<evidence type="ECO:0000313" key="3">
    <source>
        <dbReference type="Proteomes" id="UP001311232"/>
    </source>
</evidence>
<accession>A0AAV9S1M3</accession>
<evidence type="ECO:0000313" key="2">
    <source>
        <dbReference type="EMBL" id="KAK5615254.1"/>
    </source>
</evidence>
<dbReference type="Proteomes" id="UP001311232">
    <property type="component" value="Unassembled WGS sequence"/>
</dbReference>
<dbReference type="AlphaFoldDB" id="A0AAV9S1M3"/>
<reference evidence="2 3" key="1">
    <citation type="submission" date="2021-06" db="EMBL/GenBank/DDBJ databases">
        <authorList>
            <person name="Palmer J.M."/>
        </authorList>
    </citation>
    <scope>NUCLEOTIDE SEQUENCE [LARGE SCALE GENOMIC DNA]</scope>
    <source>
        <strain evidence="2 3">MEX-2019</strain>
        <tissue evidence="2">Muscle</tissue>
    </source>
</reference>
<comment type="caution">
    <text evidence="2">The sequence shown here is derived from an EMBL/GenBank/DDBJ whole genome shotgun (WGS) entry which is preliminary data.</text>
</comment>
<feature type="region of interest" description="Disordered" evidence="1">
    <location>
        <begin position="53"/>
        <end position="82"/>
    </location>
</feature>
<gene>
    <name evidence="2" type="ORF">CRENBAI_003821</name>
</gene>
<evidence type="ECO:0000256" key="1">
    <source>
        <dbReference type="SAM" id="MobiDB-lite"/>
    </source>
</evidence>
<sequence>MDVCTGTFAIAAMEGTDGRGKWTPVPEEYCGAEDQSAAYVPPWAPVTHYSTWSLSSTSPSWTSPPRHLSPRTDNNPPTPPPLLLLSAVSSPAPFLCHATPMK</sequence>